<proteinExistence type="predicted"/>
<sequence>MGNEEKEKGLNENLSPITHHEEIVAKNELKIDEIKSNSHKNKISYEKPLDEYKSDLELFNANQIDEIRKKYSTPYKFSSKFLNDFFSFVFKHRKSNFRQIEIKGLHNISALLAFMGQPIMPFYLLDVSDSSTGKSSNNNFQNNIIFEIISSKLEQINKPTENDKDKNMRFIIDTKVSIEAIFEVLFEGSKTLYITLPEAAGVLNSANPMYADVINFLTDKHGLSTLVTPTFKTNMKKMPSEFTDVKLYFYGDTNIQQLGDDSKLIKENLGGIVNRVVFVYTKNLMPYESALTLPYDNEEAQEFRKYICDLANFYSCFNENKNFCKINMNSINDNEIYQSYAKPLFYKQQEEGVEFKELYNRADYNLLAIIQVLHYVKEYECYTQDNDYKFNENVDDETIKEAITFFDYYIQNIQLFINELNKNILDITKARNDILNFIAKQNKEVKIKDILHIFHKKYDLNADTVRNILDGYIEFKPPIRGNKPSTISRIL</sequence>
<dbReference type="AlphaFoldDB" id="A0A6N2RVM8"/>
<reference evidence="1" key="1">
    <citation type="submission" date="2019-11" db="EMBL/GenBank/DDBJ databases">
        <authorList>
            <person name="Feng L."/>
        </authorList>
    </citation>
    <scope>NUCLEOTIDE SEQUENCE</scope>
    <source>
        <strain evidence="1">CUreolyticusLFYP111</strain>
    </source>
</reference>
<organism evidence="1">
    <name type="scientific">Campylobacter ureolyticus</name>
    <dbReference type="NCBI Taxonomy" id="827"/>
    <lineage>
        <taxon>Bacteria</taxon>
        <taxon>Pseudomonadati</taxon>
        <taxon>Campylobacterota</taxon>
        <taxon>Epsilonproteobacteria</taxon>
        <taxon>Campylobacterales</taxon>
        <taxon>Campylobacteraceae</taxon>
        <taxon>Campylobacter</taxon>
    </lineage>
</organism>
<evidence type="ECO:0008006" key="2">
    <source>
        <dbReference type="Google" id="ProtNLM"/>
    </source>
</evidence>
<protein>
    <recommendedName>
        <fullName evidence="2">DUF3987 domain-containing protein</fullName>
    </recommendedName>
</protein>
<name>A0A6N2RVM8_9BACT</name>
<evidence type="ECO:0000313" key="1">
    <source>
        <dbReference type="EMBL" id="VYS84221.1"/>
    </source>
</evidence>
<gene>
    <name evidence="1" type="ORF">CULFYP111_00611</name>
</gene>
<dbReference type="RefSeq" id="WP_156847068.1">
    <property type="nucleotide sequence ID" value="NZ_CACRSK010000001.1"/>
</dbReference>
<dbReference type="EMBL" id="CACRSK010000001">
    <property type="protein sequence ID" value="VYS84221.1"/>
    <property type="molecule type" value="Genomic_DNA"/>
</dbReference>
<accession>A0A6N2RVM8</accession>